<protein>
    <submittedName>
        <fullName evidence="1">YqgQ family protein</fullName>
    </submittedName>
</protein>
<dbReference type="RefSeq" id="WP_381011662.1">
    <property type="nucleotide sequence ID" value="NZ_JBHTJF010000022.1"/>
</dbReference>
<sequence>MMYIKHELNELYDVQQLLKKFNIFIYFGDQEADCILMQSELKDLFDSGMIEREDYIRAVAIVRQRLNLIKQGN</sequence>
<comment type="caution">
    <text evidence="1">The sequence shown here is derived from an EMBL/GenBank/DDBJ whole genome shotgun (WGS) entry which is preliminary data.</text>
</comment>
<dbReference type="Gene3D" id="1.10.287.760">
    <property type="entry name" value="YqgQ-like"/>
    <property type="match status" value="1"/>
</dbReference>
<organism evidence="1 2">
    <name type="scientific">Savagea faecisuis</name>
    <dbReference type="NCBI Taxonomy" id="1274803"/>
    <lineage>
        <taxon>Bacteria</taxon>
        <taxon>Bacillati</taxon>
        <taxon>Bacillota</taxon>
        <taxon>Bacilli</taxon>
        <taxon>Bacillales</taxon>
        <taxon>Caryophanaceae</taxon>
        <taxon>Savagea</taxon>
    </lineage>
</organism>
<dbReference type="InterPro" id="IPR009256">
    <property type="entry name" value="YqgQ-like"/>
</dbReference>
<dbReference type="SUPFAM" id="SSF158379">
    <property type="entry name" value="YqgQ-like"/>
    <property type="match status" value="1"/>
</dbReference>
<gene>
    <name evidence="1" type="ORF">ACFQ0V_07340</name>
</gene>
<accession>A0ABW3H025</accession>
<evidence type="ECO:0000313" key="1">
    <source>
        <dbReference type="EMBL" id="MFD0943590.1"/>
    </source>
</evidence>
<proteinExistence type="predicted"/>
<name>A0ABW3H025_9BACL</name>
<dbReference type="Pfam" id="PF06014">
    <property type="entry name" value="YqgQ-like"/>
    <property type="match status" value="1"/>
</dbReference>
<dbReference type="EMBL" id="JBHTJF010000022">
    <property type="protein sequence ID" value="MFD0943590.1"/>
    <property type="molecule type" value="Genomic_DNA"/>
</dbReference>
<reference evidence="2" key="1">
    <citation type="journal article" date="2019" name="Int. J. Syst. Evol. Microbiol.">
        <title>The Global Catalogue of Microorganisms (GCM) 10K type strain sequencing project: providing services to taxonomists for standard genome sequencing and annotation.</title>
        <authorList>
            <consortium name="The Broad Institute Genomics Platform"/>
            <consortium name="The Broad Institute Genome Sequencing Center for Infectious Disease"/>
            <person name="Wu L."/>
            <person name="Ma J."/>
        </authorList>
    </citation>
    <scope>NUCLEOTIDE SEQUENCE [LARGE SCALE GENOMIC DNA]</scope>
    <source>
        <strain evidence="2">CCUG 63563</strain>
    </source>
</reference>
<keyword evidence="2" id="KW-1185">Reference proteome</keyword>
<dbReference type="InterPro" id="IPR023164">
    <property type="entry name" value="YqgQ-like_sf"/>
</dbReference>
<dbReference type="Proteomes" id="UP001596976">
    <property type="component" value="Unassembled WGS sequence"/>
</dbReference>
<evidence type="ECO:0000313" key="2">
    <source>
        <dbReference type="Proteomes" id="UP001596976"/>
    </source>
</evidence>